<dbReference type="SMART" id="SM00353">
    <property type="entry name" value="HLH"/>
    <property type="match status" value="1"/>
</dbReference>
<dbReference type="GO" id="GO:0046983">
    <property type="term" value="F:protein dimerization activity"/>
    <property type="evidence" value="ECO:0007669"/>
    <property type="project" value="InterPro"/>
</dbReference>
<dbReference type="PROSITE" id="PS50888">
    <property type="entry name" value="BHLH"/>
    <property type="match status" value="1"/>
</dbReference>
<dbReference type="InterPro" id="IPR045896">
    <property type="entry name" value="MYC1-like_bHLH"/>
</dbReference>
<dbReference type="InterPro" id="IPR036638">
    <property type="entry name" value="HLH_DNA-bd_sf"/>
</dbReference>
<keyword evidence="1" id="KW-0805">Transcription regulation</keyword>
<accession>A0A0K0M794</accession>
<dbReference type="EMBL" id="KJ710999">
    <property type="protein sequence ID" value="AJP06244.1"/>
    <property type="molecule type" value="mRNA"/>
</dbReference>
<evidence type="ECO:0000313" key="5">
    <source>
        <dbReference type="EMBL" id="AJP06244.1"/>
    </source>
</evidence>
<sequence>MGLEENPGMRHFRAFPNISFVELMAQNVSDEAGMGSEIQRQLNFELEQEYNTQIMDDVLFLRRHEISTSAQQQHRQQLQQQQQQANWEANIHEIYEMSLFHSQHGGPQHPAITSFTSPSNIYNNITSIEHRSEPNGYNTGIATANYLGPELLNLLQFPAVCSTESDSVSIRSSISKTPTMFPTPNNEVSDSINCAHHEPVGLYDLQHHSQLKTLFHMNAFSHPSYQLSSPNPLFSRFHLEFDSSAETAAHMQQELGGEDQRQFGNSLMDFKREVSLLKAGDHGRGANHFATERQRREYLNDRYQILRSLIPNPTKVDRASIAGDAIVYIKELQRTVDELKTLVVHKRSRSVRGISKKLRVDNSAAADMESSCQQSWVQIKDINKFMTNESLRSSWLQRTSQCGTEVDVRIVHDEVTIKVVKKKCPNFILCMATILQDLHLHILHASGANIGDHHVFLFNTMICEGWNVYGESIAMKLIEALDRKPTL</sequence>
<dbReference type="PANTHER" id="PTHR46834:SF1">
    <property type="entry name" value="TRANSCRIPTION FACTOR BHLH10"/>
    <property type="match status" value="1"/>
</dbReference>
<dbReference type="PANTHER" id="PTHR46834">
    <property type="entry name" value="TRANSCRIPTION FACTOR BHLH91"/>
    <property type="match status" value="1"/>
</dbReference>
<dbReference type="CDD" id="cd18918">
    <property type="entry name" value="bHLH_AtMYC1_like"/>
    <property type="match status" value="1"/>
</dbReference>
<dbReference type="InterPro" id="IPR045895">
    <property type="entry name" value="bHLH91-like"/>
</dbReference>
<evidence type="ECO:0000256" key="1">
    <source>
        <dbReference type="ARBA" id="ARBA00023015"/>
    </source>
</evidence>
<proteinExistence type="evidence at transcript level"/>
<reference evidence="5" key="1">
    <citation type="submission" date="2014-04" db="EMBL/GenBank/DDBJ databases">
        <title>The genes involved in the male and female cone development in Pinus tabuliformis.</title>
        <authorList>
            <person name="Niu S."/>
            <person name="Li W."/>
            <person name="Chen X."/>
        </authorList>
    </citation>
    <scope>NUCLEOTIDE SEQUENCE</scope>
</reference>
<protein>
    <submittedName>
        <fullName evidence="5">BHLH1</fullName>
    </submittedName>
</protein>
<dbReference type="Pfam" id="PF00010">
    <property type="entry name" value="HLH"/>
    <property type="match status" value="1"/>
</dbReference>
<evidence type="ECO:0000256" key="2">
    <source>
        <dbReference type="ARBA" id="ARBA00023163"/>
    </source>
</evidence>
<evidence type="ECO:0000256" key="3">
    <source>
        <dbReference type="ARBA" id="ARBA00023242"/>
    </source>
</evidence>
<name>A0A0K0M794_PINTB</name>
<feature type="domain" description="BHLH" evidence="4">
    <location>
        <begin position="283"/>
        <end position="332"/>
    </location>
</feature>
<organism evidence="5">
    <name type="scientific">Pinus tabuliformis</name>
    <name type="common">Chinese red pine</name>
    <name type="synonym">Pinus leucosperma</name>
    <dbReference type="NCBI Taxonomy" id="88731"/>
    <lineage>
        <taxon>Eukaryota</taxon>
        <taxon>Viridiplantae</taxon>
        <taxon>Streptophyta</taxon>
        <taxon>Embryophyta</taxon>
        <taxon>Tracheophyta</taxon>
        <taxon>Spermatophyta</taxon>
        <taxon>Pinopsida</taxon>
        <taxon>Pinidae</taxon>
        <taxon>Conifers I</taxon>
        <taxon>Pinales</taxon>
        <taxon>Pinaceae</taxon>
        <taxon>Pinus</taxon>
        <taxon>Pinus subgen. Pinus</taxon>
    </lineage>
</organism>
<keyword evidence="3" id="KW-0539">Nucleus</keyword>
<dbReference type="SUPFAM" id="SSF47459">
    <property type="entry name" value="HLH, helix-loop-helix DNA-binding domain"/>
    <property type="match status" value="1"/>
</dbReference>
<dbReference type="AlphaFoldDB" id="A0A0K0M794"/>
<evidence type="ECO:0000259" key="4">
    <source>
        <dbReference type="PROSITE" id="PS50888"/>
    </source>
</evidence>
<dbReference type="GO" id="GO:0006355">
    <property type="term" value="P:regulation of DNA-templated transcription"/>
    <property type="evidence" value="ECO:0007669"/>
    <property type="project" value="InterPro"/>
</dbReference>
<dbReference type="InterPro" id="IPR011598">
    <property type="entry name" value="bHLH_dom"/>
</dbReference>
<dbReference type="Gene3D" id="4.10.280.10">
    <property type="entry name" value="Helix-loop-helix DNA-binding domain"/>
    <property type="match status" value="1"/>
</dbReference>
<keyword evidence="2" id="KW-0804">Transcription</keyword>